<protein>
    <submittedName>
        <fullName evidence="1">Uncharacterized protein</fullName>
    </submittedName>
</protein>
<dbReference type="PROSITE" id="PS51257">
    <property type="entry name" value="PROKAR_LIPOPROTEIN"/>
    <property type="match status" value="1"/>
</dbReference>
<dbReference type="Proteomes" id="UP000267400">
    <property type="component" value="Unassembled WGS sequence"/>
</dbReference>
<dbReference type="OrthoDB" id="6159777at2"/>
<dbReference type="AlphaFoldDB" id="A0A431V1K1"/>
<comment type="caution">
    <text evidence="1">The sequence shown here is derived from an EMBL/GenBank/DDBJ whole genome shotgun (WGS) entry which is preliminary data.</text>
</comment>
<reference evidence="1 2" key="1">
    <citation type="submission" date="2018-12" db="EMBL/GenBank/DDBJ databases">
        <authorList>
            <person name="Yu L."/>
        </authorList>
    </citation>
    <scope>NUCLEOTIDE SEQUENCE [LARGE SCALE GENOMIC DNA]</scope>
    <source>
        <strain evidence="1 2">11S</strain>
    </source>
</reference>
<gene>
    <name evidence="1" type="ORF">EKG36_13420</name>
</gene>
<dbReference type="EMBL" id="RXNS01000012">
    <property type="protein sequence ID" value="RTR02001.1"/>
    <property type="molecule type" value="Genomic_DNA"/>
</dbReference>
<name>A0A431V1K1_9GAMM</name>
<evidence type="ECO:0000313" key="2">
    <source>
        <dbReference type="Proteomes" id="UP000267400"/>
    </source>
</evidence>
<evidence type="ECO:0000313" key="1">
    <source>
        <dbReference type="EMBL" id="RTR02001.1"/>
    </source>
</evidence>
<sequence>MRSRCLPRRWRLLAPLCLAALLGGCLALPQTGLFAFRLAVTSLGVEEVRIGPYALDARLDTSDLTSLIASSLGAGSLPVQATLALGLGLPAGMPPVEMAGFRWRLDVPGAEALSGRYQQDVTLNAASDAKLRLPVAFDVLATDRRRLAPVVELASQLARRGELPAGSELAITPGDLRGLGMTLPAGLLTPTIRMAVGEDGELVPQG</sequence>
<organism evidence="1 2">
    <name type="scientific">Halomonas nitroreducens</name>
    <dbReference type="NCBI Taxonomy" id="447425"/>
    <lineage>
        <taxon>Bacteria</taxon>
        <taxon>Pseudomonadati</taxon>
        <taxon>Pseudomonadota</taxon>
        <taxon>Gammaproteobacteria</taxon>
        <taxon>Oceanospirillales</taxon>
        <taxon>Halomonadaceae</taxon>
        <taxon>Halomonas</taxon>
    </lineage>
</organism>
<accession>A0A431V1K1</accession>
<proteinExistence type="predicted"/>
<keyword evidence="2" id="KW-1185">Reference proteome</keyword>
<dbReference type="RefSeq" id="WP_126484922.1">
    <property type="nucleotide sequence ID" value="NZ_RXNS01000012.1"/>
</dbReference>